<organism evidence="1 2">
    <name type="scientific">Enterococcus lacertideformus</name>
    <dbReference type="NCBI Taxonomy" id="2771493"/>
    <lineage>
        <taxon>Bacteria</taxon>
        <taxon>Bacillati</taxon>
        <taxon>Bacillota</taxon>
        <taxon>Bacilli</taxon>
        <taxon>Lactobacillales</taxon>
        <taxon>Enterococcaceae</taxon>
        <taxon>Enterococcus</taxon>
    </lineage>
</organism>
<proteinExistence type="predicted"/>
<evidence type="ECO:0000313" key="2">
    <source>
        <dbReference type="Proteomes" id="UP000637757"/>
    </source>
</evidence>
<keyword evidence="2" id="KW-1185">Reference proteome</keyword>
<dbReference type="AlphaFoldDB" id="A0A931AYY3"/>
<dbReference type="Proteomes" id="UP000637757">
    <property type="component" value="Unassembled WGS sequence"/>
</dbReference>
<gene>
    <name evidence="1" type="ORF">IC227_05800</name>
</gene>
<accession>A0A931AYY3</accession>
<evidence type="ECO:0000313" key="1">
    <source>
        <dbReference type="EMBL" id="MBF8807939.1"/>
    </source>
</evidence>
<name>A0A931AYY3_9ENTE</name>
<reference evidence="1" key="1">
    <citation type="submission" date="2020-09" db="EMBL/GenBank/DDBJ databases">
        <title>Genomic insights into the novelty and pathogenicity of a unique biofilm-forming Enterococcus sp. bacteria (Enterococcus lacertideformus) identified in reptiles.</title>
        <authorList>
            <person name="Agius J.E."/>
            <person name="Phalen D.N."/>
            <person name="Rose K."/>
            <person name="Eden J.-S."/>
        </authorList>
    </citation>
    <scope>NUCLEOTIDE SEQUENCE</scope>
    <source>
        <strain evidence="1">PHRS 0518</strain>
    </source>
</reference>
<protein>
    <submittedName>
        <fullName evidence="1">Uncharacterized protein</fullName>
    </submittedName>
</protein>
<dbReference type="EMBL" id="JADAKE010000015">
    <property type="protein sequence ID" value="MBF8807939.1"/>
    <property type="molecule type" value="Genomic_DNA"/>
</dbReference>
<comment type="caution">
    <text evidence="1">The sequence shown here is derived from an EMBL/GenBank/DDBJ whole genome shotgun (WGS) entry which is preliminary data.</text>
</comment>
<sequence length="534" mass="62762">MLSSQNFEIYDDKIDPYFKLYNDNINPSTPSVPKEDPLKKLFQQLLANENHSLLERSAYHLAYMDHIGLPEELPENLKKEKSHLFDGDTFERLFAEKKLLLLIAKEINIETALTYEKIQRGKQQEPARLLADIYGQTENLSVQQDIQEQVKLLSENERLQFEKEILAQKLIKEDRKDLLQRFEHSDLKEITSHDLMNLQQVNLLRLTRKRNVLLGLSHEGITINIKAIDQMKQFNQIVDTELKREFEIILKQASQEFVNDDYDFIQEIKNDFDSLLKKNPQEKVNNIDNFKKIIYVVEVIREALENSPLSYRDIETIQEQFENKQENQKVPKKYEEYKKFLGEITSALREKDIHLNGRERLSWIKRVAIKEEIKEVKNVSSAIERLLEKRAKENDFYSRWTSYLKNLESAFDKKVKQIASQNSNSQESLYTYSPIVSLARNDQTLNQLLKIYQKIVPSAKVTEFAEVTNRVRNTYSNLAQAIVSTYLDDKLNFEKMIYDLYNSGQKEVALRFVRSMVLSPIGGKATKYIVRICR</sequence>